<evidence type="ECO:0000256" key="5">
    <source>
        <dbReference type="SAM" id="MobiDB-lite"/>
    </source>
</evidence>
<protein>
    <recommendedName>
        <fullName evidence="7">RING-type domain-containing protein</fullName>
    </recommendedName>
</protein>
<keyword evidence="6" id="KW-0812">Transmembrane</keyword>
<feature type="region of interest" description="Disordered" evidence="5">
    <location>
        <begin position="55"/>
        <end position="111"/>
    </location>
</feature>
<evidence type="ECO:0000256" key="4">
    <source>
        <dbReference type="PROSITE-ProRule" id="PRU00175"/>
    </source>
</evidence>
<evidence type="ECO:0000313" key="9">
    <source>
        <dbReference type="Proteomes" id="UP000275267"/>
    </source>
</evidence>
<dbReference type="AlphaFoldDB" id="A0A3L6PR20"/>
<evidence type="ECO:0000259" key="7">
    <source>
        <dbReference type="PROSITE" id="PS50089"/>
    </source>
</evidence>
<dbReference type="OrthoDB" id="8062037at2759"/>
<keyword evidence="9" id="KW-1185">Reference proteome</keyword>
<dbReference type="Pfam" id="PF13639">
    <property type="entry name" value="zf-RING_2"/>
    <property type="match status" value="1"/>
</dbReference>
<evidence type="ECO:0000256" key="1">
    <source>
        <dbReference type="ARBA" id="ARBA00022723"/>
    </source>
</evidence>
<dbReference type="GO" id="GO:0008270">
    <property type="term" value="F:zinc ion binding"/>
    <property type="evidence" value="ECO:0007669"/>
    <property type="project" value="UniProtKB-KW"/>
</dbReference>
<accession>A0A3L6PR20</accession>
<dbReference type="InterPro" id="IPR001841">
    <property type="entry name" value="Znf_RING"/>
</dbReference>
<evidence type="ECO:0000313" key="8">
    <source>
        <dbReference type="EMBL" id="RLM61135.1"/>
    </source>
</evidence>
<dbReference type="PANTHER" id="PTHR45798">
    <property type="entry name" value="RING-H2 FINGER PROTEIN ATL61-RELATED-RELATED"/>
    <property type="match status" value="1"/>
</dbReference>
<dbReference type="STRING" id="4540.A0A3L6PR20"/>
<dbReference type="PANTHER" id="PTHR45798:SF58">
    <property type="entry name" value="RING-H2 FINGER PROTEIN ATL79"/>
    <property type="match status" value="1"/>
</dbReference>
<dbReference type="SUPFAM" id="SSF57850">
    <property type="entry name" value="RING/U-box"/>
    <property type="match status" value="1"/>
</dbReference>
<keyword evidence="2 4" id="KW-0863">Zinc-finger</keyword>
<name>A0A3L6PR20_PANMI</name>
<reference evidence="9" key="1">
    <citation type="journal article" date="2019" name="Nat. Commun.">
        <title>The genome of broomcorn millet.</title>
        <authorList>
            <person name="Zou C."/>
            <person name="Miki D."/>
            <person name="Li D."/>
            <person name="Tang Q."/>
            <person name="Xiao L."/>
            <person name="Rajput S."/>
            <person name="Deng P."/>
            <person name="Jia W."/>
            <person name="Huang R."/>
            <person name="Zhang M."/>
            <person name="Sun Y."/>
            <person name="Hu J."/>
            <person name="Fu X."/>
            <person name="Schnable P.S."/>
            <person name="Li F."/>
            <person name="Zhang H."/>
            <person name="Feng B."/>
            <person name="Zhu X."/>
            <person name="Liu R."/>
            <person name="Schnable J.C."/>
            <person name="Zhu J.-K."/>
            <person name="Zhang H."/>
        </authorList>
    </citation>
    <scope>NUCLEOTIDE SEQUENCE [LARGE SCALE GENOMIC DNA]</scope>
</reference>
<evidence type="ECO:0000256" key="3">
    <source>
        <dbReference type="ARBA" id="ARBA00022833"/>
    </source>
</evidence>
<dbReference type="SMART" id="SM00184">
    <property type="entry name" value="RING"/>
    <property type="match status" value="1"/>
</dbReference>
<proteinExistence type="predicted"/>
<dbReference type="InterPro" id="IPR052788">
    <property type="entry name" value="RING-type_E3_ligase_ATL"/>
</dbReference>
<evidence type="ECO:0000256" key="6">
    <source>
        <dbReference type="SAM" id="Phobius"/>
    </source>
</evidence>
<dbReference type="InterPro" id="IPR013083">
    <property type="entry name" value="Znf_RING/FYVE/PHD"/>
</dbReference>
<keyword evidence="6" id="KW-0472">Membrane</keyword>
<dbReference type="Proteomes" id="UP000275267">
    <property type="component" value="Unassembled WGS sequence"/>
</dbReference>
<gene>
    <name evidence="8" type="ORF">C2845_PM14G11040</name>
</gene>
<dbReference type="Gene3D" id="3.30.40.10">
    <property type="entry name" value="Zinc/RING finger domain, C3HC4 (zinc finger)"/>
    <property type="match status" value="1"/>
</dbReference>
<comment type="caution">
    <text evidence="8">The sequence shown here is derived from an EMBL/GenBank/DDBJ whole genome shotgun (WGS) entry which is preliminary data.</text>
</comment>
<feature type="domain" description="RING-type" evidence="7">
    <location>
        <begin position="114"/>
        <end position="156"/>
    </location>
</feature>
<organism evidence="8 9">
    <name type="scientific">Panicum miliaceum</name>
    <name type="common">Proso millet</name>
    <name type="synonym">Broomcorn millet</name>
    <dbReference type="NCBI Taxonomy" id="4540"/>
    <lineage>
        <taxon>Eukaryota</taxon>
        <taxon>Viridiplantae</taxon>
        <taxon>Streptophyta</taxon>
        <taxon>Embryophyta</taxon>
        <taxon>Tracheophyta</taxon>
        <taxon>Spermatophyta</taxon>
        <taxon>Magnoliopsida</taxon>
        <taxon>Liliopsida</taxon>
        <taxon>Poales</taxon>
        <taxon>Poaceae</taxon>
        <taxon>PACMAD clade</taxon>
        <taxon>Panicoideae</taxon>
        <taxon>Panicodae</taxon>
        <taxon>Paniceae</taxon>
        <taxon>Panicinae</taxon>
        <taxon>Panicum</taxon>
        <taxon>Panicum sect. Panicum</taxon>
    </lineage>
</organism>
<keyword evidence="1" id="KW-0479">Metal-binding</keyword>
<keyword evidence="3" id="KW-0862">Zinc</keyword>
<feature type="transmembrane region" description="Helical" evidence="6">
    <location>
        <begin position="27"/>
        <end position="49"/>
    </location>
</feature>
<dbReference type="EMBL" id="PQIB02000016">
    <property type="protein sequence ID" value="RLM61135.1"/>
    <property type="molecule type" value="Genomic_DNA"/>
</dbReference>
<evidence type="ECO:0000256" key="2">
    <source>
        <dbReference type="ARBA" id="ARBA00022771"/>
    </source>
</evidence>
<keyword evidence="6" id="KW-1133">Transmembrane helix</keyword>
<sequence>MSVPFGALGYGRTVTDDDTGRHGHAPLSTGAIVANTCGVAAALLVYCFCCRRGGRHEQSEPRAGMKTRVHVRDGPARPGAGSDAPAGRSSGAAVTGRGAPNPSSGAVSGSDAGCRMCRGGYGGAGERPVVLDCGHLFHRRCIRRWLRQNSTCPTCNTTTSALIGDSSRKFPRLQNNSVQILASWAPTRHRNLGYFSQFKTHVVMATFFHDV</sequence>
<dbReference type="PROSITE" id="PS50089">
    <property type="entry name" value="ZF_RING_2"/>
    <property type="match status" value="1"/>
</dbReference>